<proteinExistence type="inferred from homology"/>
<dbReference type="EMBL" id="CP009920">
    <property type="protein sequence ID" value="AJI21537.1"/>
    <property type="molecule type" value="Genomic_DNA"/>
</dbReference>
<name>A0A0B6AKG4_PRIM2</name>
<evidence type="ECO:0000256" key="1">
    <source>
        <dbReference type="ARBA" id="ARBA00004651"/>
    </source>
</evidence>
<keyword evidence="5" id="KW-1133">Transmembrane helix</keyword>
<accession>A0A0B6AKG4</accession>
<dbReference type="PANTHER" id="PTHR10590">
    <property type="entry name" value="SODIUM/NUCLEOSIDE COTRANSPORTER"/>
    <property type="match status" value="1"/>
</dbReference>
<dbReference type="InterPro" id="IPR011642">
    <property type="entry name" value="Gate_dom"/>
</dbReference>
<feature type="domain" description="Nucleoside transporter/FeoB GTPase Gate" evidence="9">
    <location>
        <begin position="88"/>
        <end position="186"/>
    </location>
</feature>
<keyword evidence="4" id="KW-0812">Transmembrane</keyword>
<dbReference type="AlphaFoldDB" id="A0A0B6AKG4"/>
<dbReference type="InterPro" id="IPR008276">
    <property type="entry name" value="C_nuclsd_transpt"/>
</dbReference>
<dbReference type="RefSeq" id="WP_034650092.1">
    <property type="nucleotide sequence ID" value="NZ_BCVB01000006.1"/>
</dbReference>
<feature type="domain" description="Concentrative nucleoside transporter C-terminal" evidence="8">
    <location>
        <begin position="190"/>
        <end position="388"/>
    </location>
</feature>
<evidence type="ECO:0000256" key="3">
    <source>
        <dbReference type="ARBA" id="ARBA00022475"/>
    </source>
</evidence>
<dbReference type="Pfam" id="PF07662">
    <property type="entry name" value="Nucleos_tra2_C"/>
    <property type="match status" value="1"/>
</dbReference>
<keyword evidence="6" id="KW-0472">Membrane</keyword>
<gene>
    <name evidence="10" type="ORF">BG04_439</name>
</gene>
<dbReference type="Proteomes" id="UP000031829">
    <property type="component" value="Chromosome"/>
</dbReference>
<dbReference type="Pfam" id="PF01773">
    <property type="entry name" value="Nucleos_tra2_N"/>
    <property type="match status" value="1"/>
</dbReference>
<evidence type="ECO:0000313" key="10">
    <source>
        <dbReference type="EMBL" id="AJI21537.1"/>
    </source>
</evidence>
<reference evidence="10 11" key="1">
    <citation type="journal article" date="2015" name="Genome Announc.">
        <title>Complete genome sequences for 35 biothreat assay-relevant bacillus species.</title>
        <authorList>
            <person name="Johnson S.L."/>
            <person name="Daligault H.E."/>
            <person name="Davenport K.W."/>
            <person name="Jaissle J."/>
            <person name="Frey K.G."/>
            <person name="Ladner J.T."/>
            <person name="Broomall S.M."/>
            <person name="Bishop-Lilly K.A."/>
            <person name="Bruce D.C."/>
            <person name="Gibbons H.S."/>
            <person name="Coyne S.R."/>
            <person name="Lo C.C."/>
            <person name="Meincke L."/>
            <person name="Munk A.C."/>
            <person name="Koroleva G.I."/>
            <person name="Rosenzweig C.N."/>
            <person name="Palacios G.F."/>
            <person name="Redden C.L."/>
            <person name="Minogue T.D."/>
            <person name="Chain P.S."/>
        </authorList>
    </citation>
    <scope>NUCLEOTIDE SEQUENCE [LARGE SCALE GENOMIC DNA]</scope>
    <source>
        <strain evidence="11">ATCC 14581 / DSM 32 / JCM 2506 / NBRC 15308 / NCIMB 9376 / NCTC 10342 / NRRL B-14308 / VKM B-512</strain>
    </source>
</reference>
<evidence type="ECO:0000256" key="2">
    <source>
        <dbReference type="ARBA" id="ARBA00009033"/>
    </source>
</evidence>
<evidence type="ECO:0000256" key="4">
    <source>
        <dbReference type="ARBA" id="ARBA00022692"/>
    </source>
</evidence>
<evidence type="ECO:0000313" key="11">
    <source>
        <dbReference type="Proteomes" id="UP000031829"/>
    </source>
</evidence>
<evidence type="ECO:0000256" key="5">
    <source>
        <dbReference type="ARBA" id="ARBA00022989"/>
    </source>
</evidence>
<evidence type="ECO:0000259" key="8">
    <source>
        <dbReference type="Pfam" id="PF07662"/>
    </source>
</evidence>
<evidence type="ECO:0000256" key="6">
    <source>
        <dbReference type="ARBA" id="ARBA00023136"/>
    </source>
</evidence>
<protein>
    <submittedName>
        <fullName evidence="10">Na+ dependent nucleoside transporter family protein</fullName>
    </submittedName>
</protein>
<dbReference type="GO" id="GO:0015293">
    <property type="term" value="F:symporter activity"/>
    <property type="evidence" value="ECO:0007669"/>
    <property type="project" value="TreeGrafter"/>
</dbReference>
<keyword evidence="3" id="KW-1003">Cell membrane</keyword>
<sequence>MSILMGIIGIVIVLAVAFLMSNDKKLINYKGIAVMLVIQLAISAFMMNTSIGRKVLDFITSVFTKILSFGNDGISFVFGDLAGKGIFFIQTLVMIVFVSALLSILNYSRILPFGIKYIGGLVSKITGLPQIESFTAVNAMIFGDTTALIAVKNHIGGLTPNRLFIVTTTSLVSVSCSILGAYMQMIPAEYVLIALPLNVFSGLIVSSIVAPVKVEDENEVDIKAPAKQGTLFEAIGDGALDGGRVALIVAAMLVTYVGLLALVNYVLNGVIGLTVQDILGYIFYPIAFIMGIPADELMKAGGVMGTKVVANEFVAMLDFQKMMPHLSEKTVGIVSAYLISFANFSSIGIVLGTIQAINGEQASRVAKFGLKMLLVATMGSILTGIMVGLFI</sequence>
<dbReference type="GO" id="GO:0005337">
    <property type="term" value="F:nucleoside transmembrane transporter activity"/>
    <property type="evidence" value="ECO:0007669"/>
    <property type="project" value="InterPro"/>
</dbReference>
<dbReference type="KEGG" id="bmeg:BG04_439"/>
<evidence type="ECO:0000259" key="7">
    <source>
        <dbReference type="Pfam" id="PF01773"/>
    </source>
</evidence>
<dbReference type="PANTHER" id="PTHR10590:SF23">
    <property type="entry name" value="NUPC_NUPG FAMILY NUCLEOSIDE CNT TRANSPORTER"/>
    <property type="match status" value="1"/>
</dbReference>
<dbReference type="InterPro" id="IPR011657">
    <property type="entry name" value="CNT_C_dom"/>
</dbReference>
<feature type="domain" description="Concentrative nucleoside transporter N-terminal" evidence="7">
    <location>
        <begin position="8"/>
        <end position="81"/>
    </location>
</feature>
<dbReference type="HOGENOM" id="CLU_016813_0_0_9"/>
<dbReference type="InterPro" id="IPR002668">
    <property type="entry name" value="CNT_N_dom"/>
</dbReference>
<dbReference type="GO" id="GO:0005886">
    <property type="term" value="C:plasma membrane"/>
    <property type="evidence" value="ECO:0007669"/>
    <property type="project" value="UniProtKB-SubCell"/>
</dbReference>
<dbReference type="Pfam" id="PF07670">
    <property type="entry name" value="Gate"/>
    <property type="match status" value="1"/>
</dbReference>
<evidence type="ECO:0000259" key="9">
    <source>
        <dbReference type="Pfam" id="PF07670"/>
    </source>
</evidence>
<comment type="similarity">
    <text evidence="2">Belongs to the concentrative nucleoside transporter (CNT) (TC 2.A.41) family.</text>
</comment>
<organism evidence="10 11">
    <name type="scientific">Priestia megaterium (strain ATCC 14581 / DSM 32 / CCUG 1817 / JCM 2506 / NBRC 15308 / NCIMB 9376 / NCTC 10342 / NRRL B-14308 / VKM B-512 / Ford 19)</name>
    <name type="common">Bacillus megaterium</name>
    <dbReference type="NCBI Taxonomy" id="1348623"/>
    <lineage>
        <taxon>Bacteria</taxon>
        <taxon>Bacillati</taxon>
        <taxon>Bacillota</taxon>
        <taxon>Bacilli</taxon>
        <taxon>Bacillales</taxon>
        <taxon>Bacillaceae</taxon>
        <taxon>Priestia</taxon>
    </lineage>
</organism>
<comment type="subcellular location">
    <subcellularLocation>
        <location evidence="1">Cell membrane</location>
        <topology evidence="1">Multi-pass membrane protein</topology>
    </subcellularLocation>
</comment>
<dbReference type="GeneID" id="93643945"/>